<dbReference type="InterPro" id="IPR026015">
    <property type="entry name" value="ATP_synth_OSCP/delta_N_sf"/>
</dbReference>
<proteinExistence type="inferred from homology"/>
<evidence type="ECO:0000313" key="10">
    <source>
        <dbReference type="Proteomes" id="UP000825002"/>
    </source>
</evidence>
<comment type="subcellular location">
    <subcellularLocation>
        <location evidence="1">Membrane</location>
    </subcellularLocation>
</comment>
<evidence type="ECO:0000256" key="4">
    <source>
        <dbReference type="ARBA" id="ARBA00022781"/>
    </source>
</evidence>
<sequence length="196" mass="21551">MASRVVSKLAKPPVNVFGVEGRYVNALYSAAFKTKQLDAIESDLAKLTGLFKTDTKFRDYLVNPLISPAQKGKVIDQDLKPKLKLSDLSVKLLSAMAENGRLKSLPAVNDAYSRIMSAVRNELPVTITSAKPLDQAKKQELEASLKAFSSKKLIISYNTDSSIVGGLVIDFNGEHYIDMSLKSKIKLYSDLLRQAV</sequence>
<comment type="similarity">
    <text evidence="2">Belongs to the ATPase delta chain family.</text>
</comment>
<organism evidence="9 10">
    <name type="scientific">Fragariocoptes setiger</name>
    <dbReference type="NCBI Taxonomy" id="1670756"/>
    <lineage>
        <taxon>Eukaryota</taxon>
        <taxon>Metazoa</taxon>
        <taxon>Ecdysozoa</taxon>
        <taxon>Arthropoda</taxon>
        <taxon>Chelicerata</taxon>
        <taxon>Arachnida</taxon>
        <taxon>Acari</taxon>
        <taxon>Acariformes</taxon>
        <taxon>Trombidiformes</taxon>
        <taxon>Prostigmata</taxon>
        <taxon>Eupodina</taxon>
        <taxon>Eriophyoidea</taxon>
        <taxon>Phytoptidae</taxon>
        <taxon>Fragariocoptes</taxon>
    </lineage>
</organism>
<dbReference type="InterPro" id="IPR000711">
    <property type="entry name" value="ATPase_OSCP/dsu"/>
</dbReference>
<dbReference type="EMBL" id="JAIFTH010000065">
    <property type="protein sequence ID" value="KAG9510857.1"/>
    <property type="molecule type" value="Genomic_DNA"/>
</dbReference>
<keyword evidence="3" id="KW-0813">Transport</keyword>
<evidence type="ECO:0000256" key="8">
    <source>
        <dbReference type="ARBA" id="ARBA00033369"/>
    </source>
</evidence>
<evidence type="ECO:0000313" key="9">
    <source>
        <dbReference type="EMBL" id="KAG9510857.1"/>
    </source>
</evidence>
<name>A0ABQ7SBU6_9ACAR</name>
<evidence type="ECO:0000256" key="6">
    <source>
        <dbReference type="ARBA" id="ARBA00023136"/>
    </source>
</evidence>
<reference evidence="9 10" key="1">
    <citation type="submission" date="2020-10" db="EMBL/GenBank/DDBJ databases">
        <authorList>
            <person name="Klimov P.B."/>
            <person name="Dyachkov S.M."/>
            <person name="Chetverikov P.E."/>
        </authorList>
    </citation>
    <scope>NUCLEOTIDE SEQUENCE [LARGE SCALE GENOMIC DNA]</scope>
    <source>
        <strain evidence="9">BMOC 18-1129-001#AD2665</strain>
        <tissue evidence="9">Entire mites</tissue>
    </source>
</reference>
<dbReference type="NCBIfam" id="TIGR01145">
    <property type="entry name" value="ATP_synt_delta"/>
    <property type="match status" value="1"/>
</dbReference>
<keyword evidence="4" id="KW-0375">Hydrogen ion transport</keyword>
<keyword evidence="5" id="KW-0406">Ion transport</keyword>
<evidence type="ECO:0000256" key="2">
    <source>
        <dbReference type="ARBA" id="ARBA00007046"/>
    </source>
</evidence>
<dbReference type="Proteomes" id="UP000825002">
    <property type="component" value="Unassembled WGS sequence"/>
</dbReference>
<dbReference type="PRINTS" id="PR00125">
    <property type="entry name" value="ATPASEDELTA"/>
</dbReference>
<keyword evidence="10" id="KW-1185">Reference proteome</keyword>
<protein>
    <recommendedName>
        <fullName evidence="8">Oligomycin sensitivity conferral protein</fullName>
    </recommendedName>
</protein>
<feature type="non-terminal residue" evidence="9">
    <location>
        <position position="1"/>
    </location>
</feature>
<evidence type="ECO:0000256" key="1">
    <source>
        <dbReference type="ARBA" id="ARBA00004370"/>
    </source>
</evidence>
<evidence type="ECO:0000256" key="3">
    <source>
        <dbReference type="ARBA" id="ARBA00022448"/>
    </source>
</evidence>
<dbReference type="HAMAP" id="MF_01416">
    <property type="entry name" value="ATP_synth_delta_bact"/>
    <property type="match status" value="1"/>
</dbReference>
<evidence type="ECO:0000256" key="5">
    <source>
        <dbReference type="ARBA" id="ARBA00023065"/>
    </source>
</evidence>
<gene>
    <name evidence="9" type="primary">ATPsynO</name>
    <name evidence="9" type="ORF">GZH46_00585</name>
</gene>
<dbReference type="Gene3D" id="1.10.520.20">
    <property type="entry name" value="N-terminal domain of the delta subunit of the F1F0-ATP synthase"/>
    <property type="match status" value="1"/>
</dbReference>
<dbReference type="Pfam" id="PF00213">
    <property type="entry name" value="OSCP"/>
    <property type="match status" value="1"/>
</dbReference>
<dbReference type="PANTHER" id="PTHR11910">
    <property type="entry name" value="ATP SYNTHASE DELTA CHAIN"/>
    <property type="match status" value="1"/>
</dbReference>
<comment type="caution">
    <text evidence="9">The sequence shown here is derived from an EMBL/GenBank/DDBJ whole genome shotgun (WGS) entry which is preliminary data.</text>
</comment>
<evidence type="ECO:0000256" key="7">
    <source>
        <dbReference type="ARBA" id="ARBA00023310"/>
    </source>
</evidence>
<dbReference type="SUPFAM" id="SSF47928">
    <property type="entry name" value="N-terminal domain of the delta subunit of the F1F0-ATP synthase"/>
    <property type="match status" value="1"/>
</dbReference>
<keyword evidence="6" id="KW-0472">Membrane</keyword>
<accession>A0ABQ7SBU6</accession>
<keyword evidence="7" id="KW-0066">ATP synthesis</keyword>